<dbReference type="EMBL" id="QTSX02000388">
    <property type="protein sequence ID" value="KAJ9087040.1"/>
    <property type="molecule type" value="Genomic_DNA"/>
</dbReference>
<sequence>MANSSNPKTSRRTTCTYTTRASLIQCQQAKKCRENCAKAREVHKTKGREAEITINQEELVAVLEPKKKEGNWDFDLSNVLKWEEAPEVVFAEGPYLHVLYCQEASHR</sequence>
<comment type="caution">
    <text evidence="1">The sequence shown here is derived from an EMBL/GenBank/DDBJ whole genome shotgun (WGS) entry which is preliminary data.</text>
</comment>
<evidence type="ECO:0000313" key="1">
    <source>
        <dbReference type="EMBL" id="KAJ9087040.1"/>
    </source>
</evidence>
<proteinExistence type="predicted"/>
<organism evidence="1 2">
    <name type="scientific">Entomophthora muscae</name>
    <dbReference type="NCBI Taxonomy" id="34485"/>
    <lineage>
        <taxon>Eukaryota</taxon>
        <taxon>Fungi</taxon>
        <taxon>Fungi incertae sedis</taxon>
        <taxon>Zoopagomycota</taxon>
        <taxon>Entomophthoromycotina</taxon>
        <taxon>Entomophthoromycetes</taxon>
        <taxon>Entomophthorales</taxon>
        <taxon>Entomophthoraceae</taxon>
        <taxon>Entomophthora</taxon>
    </lineage>
</organism>
<name>A0ACC2UIX0_9FUNG</name>
<accession>A0ACC2UIX0</accession>
<reference evidence="1" key="1">
    <citation type="submission" date="2022-04" db="EMBL/GenBank/DDBJ databases">
        <title>Genome of the entomopathogenic fungus Entomophthora muscae.</title>
        <authorList>
            <person name="Elya C."/>
            <person name="Lovett B.R."/>
            <person name="Lee E."/>
            <person name="Macias A.M."/>
            <person name="Hajek A.E."/>
            <person name="De Bivort B.L."/>
            <person name="Kasson M.T."/>
            <person name="De Fine Licht H.H."/>
            <person name="Stajich J.E."/>
        </authorList>
    </citation>
    <scope>NUCLEOTIDE SEQUENCE</scope>
    <source>
        <strain evidence="1">Berkeley</strain>
    </source>
</reference>
<gene>
    <name evidence="1" type="ORF">DSO57_1037192</name>
</gene>
<dbReference type="Proteomes" id="UP001165960">
    <property type="component" value="Unassembled WGS sequence"/>
</dbReference>
<evidence type="ECO:0000313" key="2">
    <source>
        <dbReference type="Proteomes" id="UP001165960"/>
    </source>
</evidence>
<protein>
    <submittedName>
        <fullName evidence="1">Uncharacterized protein</fullName>
    </submittedName>
</protein>
<keyword evidence="2" id="KW-1185">Reference proteome</keyword>